<dbReference type="PANTHER" id="PTHR12785">
    <property type="entry name" value="SPLICING FACTOR 3B"/>
    <property type="match status" value="1"/>
</dbReference>
<gene>
    <name evidence="3" type="ORF">BSAL_15045c</name>
</gene>
<evidence type="ECO:0000256" key="1">
    <source>
        <dbReference type="SAM" id="MobiDB-lite"/>
    </source>
</evidence>
<dbReference type="AlphaFoldDB" id="A0A0S4JDW9"/>
<evidence type="ECO:0000313" key="4">
    <source>
        <dbReference type="Proteomes" id="UP000051952"/>
    </source>
</evidence>
<dbReference type="Pfam" id="PF04037">
    <property type="entry name" value="DUF382"/>
    <property type="match status" value="1"/>
</dbReference>
<dbReference type="Proteomes" id="UP000051952">
    <property type="component" value="Unassembled WGS sequence"/>
</dbReference>
<evidence type="ECO:0000259" key="2">
    <source>
        <dbReference type="SMART" id="SM00581"/>
    </source>
</evidence>
<dbReference type="VEuPathDB" id="TriTrypDB:BSAL_15045c"/>
<feature type="region of interest" description="Disordered" evidence="1">
    <location>
        <begin position="331"/>
        <end position="350"/>
    </location>
</feature>
<feature type="domain" description="PSP proline-rich" evidence="2">
    <location>
        <begin position="214"/>
        <end position="269"/>
    </location>
</feature>
<dbReference type="SMART" id="SM00581">
    <property type="entry name" value="PSP"/>
    <property type="match status" value="1"/>
</dbReference>
<dbReference type="InterPro" id="IPR006568">
    <property type="entry name" value="PSP_pro-rich"/>
</dbReference>
<sequence>MAYKKARKERDAMLKLQRCEALRTLQHPRESAVLVLESDINDRIDIVATRDTSDQVEVAQRNDVDVAFAPPPQRAAQKIRWAQLKLRAIEQLNTHAVEASRRIEEHDGNGQDPHFTALMKSIRGSIAVPSHWHMLSEFLSKQADRDSTSIVPVDIEATEIREIRASKDPKTFQNMNRIAFVRCFSVGTPLATKMFSVRLTESGDVFEEGRWYPKSDYQPTHLSKDLRDALGLKAPTSPAPWLYAMQHMKRLPPAFPFLKVAGVNAPIPEGAQWGGGEGMWGHAPRNDNGSPAFPGVMGEVRIAHQSAVPQPWGSIAPPIVKVAARETTPAVAPPESVATTGAPPSQKVPAPAPVPAPYYPSMAFQMPTTTQQRVGPVREMEYTKTSDILTGGLVAQGGLLSSVPRAPTGLMNAGAKSAPLPHLPEAQKNLPAPSTKF</sequence>
<feature type="region of interest" description="Disordered" evidence="1">
    <location>
        <begin position="410"/>
        <end position="437"/>
    </location>
</feature>
<evidence type="ECO:0000313" key="3">
    <source>
        <dbReference type="EMBL" id="CUG88364.1"/>
    </source>
</evidence>
<dbReference type="InterPro" id="IPR052584">
    <property type="entry name" value="U2_snRNP_Complex_Component"/>
</dbReference>
<dbReference type="OrthoDB" id="10260794at2759"/>
<protein>
    <recommendedName>
        <fullName evidence="2">PSP proline-rich domain-containing protein</fullName>
    </recommendedName>
</protein>
<dbReference type="GO" id="GO:0005634">
    <property type="term" value="C:nucleus"/>
    <property type="evidence" value="ECO:0007669"/>
    <property type="project" value="InterPro"/>
</dbReference>
<dbReference type="PANTHER" id="PTHR12785:SF6">
    <property type="entry name" value="SPLICING FACTOR 3B SUBUNIT 2"/>
    <property type="match status" value="1"/>
</dbReference>
<dbReference type="Pfam" id="PF04046">
    <property type="entry name" value="PSP"/>
    <property type="match status" value="1"/>
</dbReference>
<organism evidence="3 4">
    <name type="scientific">Bodo saltans</name>
    <name type="common">Flagellated protozoan</name>
    <dbReference type="NCBI Taxonomy" id="75058"/>
    <lineage>
        <taxon>Eukaryota</taxon>
        <taxon>Discoba</taxon>
        <taxon>Euglenozoa</taxon>
        <taxon>Kinetoplastea</taxon>
        <taxon>Metakinetoplastina</taxon>
        <taxon>Eubodonida</taxon>
        <taxon>Bodonidae</taxon>
        <taxon>Bodo</taxon>
    </lineage>
</organism>
<dbReference type="EMBL" id="CYKH01001635">
    <property type="protein sequence ID" value="CUG88364.1"/>
    <property type="molecule type" value="Genomic_DNA"/>
</dbReference>
<accession>A0A0S4JDW9</accession>
<name>A0A0S4JDW9_BODSA</name>
<reference evidence="4" key="1">
    <citation type="submission" date="2015-09" db="EMBL/GenBank/DDBJ databases">
        <authorList>
            <consortium name="Pathogen Informatics"/>
        </authorList>
    </citation>
    <scope>NUCLEOTIDE SEQUENCE [LARGE SCALE GENOMIC DNA]</scope>
    <source>
        <strain evidence="4">Lake Konstanz</strain>
    </source>
</reference>
<keyword evidence="4" id="KW-1185">Reference proteome</keyword>
<proteinExistence type="predicted"/>
<dbReference type="InterPro" id="IPR007180">
    <property type="entry name" value="DUF382"/>
</dbReference>